<dbReference type="InterPro" id="IPR046700">
    <property type="entry name" value="DUF6570"/>
</dbReference>
<organism evidence="4 5">
    <name type="scientific">Ephemerocybe angulata</name>
    <dbReference type="NCBI Taxonomy" id="980116"/>
    <lineage>
        <taxon>Eukaryota</taxon>
        <taxon>Fungi</taxon>
        <taxon>Dikarya</taxon>
        <taxon>Basidiomycota</taxon>
        <taxon>Agaricomycotina</taxon>
        <taxon>Agaricomycetes</taxon>
        <taxon>Agaricomycetidae</taxon>
        <taxon>Agaricales</taxon>
        <taxon>Agaricineae</taxon>
        <taxon>Psathyrellaceae</taxon>
        <taxon>Ephemerocybe</taxon>
    </lineage>
</organism>
<dbReference type="EMBL" id="JAACJK010000057">
    <property type="protein sequence ID" value="KAF5337331.1"/>
    <property type="molecule type" value="Genomic_DNA"/>
</dbReference>
<feature type="region of interest" description="Disordered" evidence="1">
    <location>
        <begin position="884"/>
        <end position="909"/>
    </location>
</feature>
<evidence type="ECO:0000259" key="3">
    <source>
        <dbReference type="Pfam" id="PF20209"/>
    </source>
</evidence>
<dbReference type="OrthoDB" id="3259294at2759"/>
<feature type="compositionally biased region" description="Low complexity" evidence="1">
    <location>
        <begin position="1038"/>
        <end position="1055"/>
    </location>
</feature>
<dbReference type="Pfam" id="PF20209">
    <property type="entry name" value="DUF6570"/>
    <property type="match status" value="1"/>
</dbReference>
<dbReference type="InterPro" id="IPR027417">
    <property type="entry name" value="P-loop_NTPase"/>
</dbReference>
<feature type="compositionally biased region" description="Low complexity" evidence="1">
    <location>
        <begin position="1"/>
        <end position="13"/>
    </location>
</feature>
<feature type="domain" description="Helitron helicase-like" evidence="2">
    <location>
        <begin position="617"/>
        <end position="831"/>
    </location>
</feature>
<protein>
    <recommendedName>
        <fullName evidence="6">ATP-dependent DNA helicase</fullName>
    </recommendedName>
</protein>
<feature type="region of interest" description="Disordered" evidence="1">
    <location>
        <begin position="924"/>
        <end position="971"/>
    </location>
</feature>
<feature type="compositionally biased region" description="Basic and acidic residues" evidence="1">
    <location>
        <begin position="956"/>
        <end position="966"/>
    </location>
</feature>
<evidence type="ECO:0008006" key="6">
    <source>
        <dbReference type="Google" id="ProtNLM"/>
    </source>
</evidence>
<comment type="caution">
    <text evidence="4">The sequence shown here is derived from an EMBL/GenBank/DDBJ whole genome shotgun (WGS) entry which is preliminary data.</text>
</comment>
<gene>
    <name evidence="4" type="ORF">D9611_002867</name>
</gene>
<feature type="compositionally biased region" description="Basic and acidic residues" evidence="1">
    <location>
        <begin position="934"/>
        <end position="948"/>
    </location>
</feature>
<reference evidence="4 5" key="1">
    <citation type="journal article" date="2020" name="ISME J.">
        <title>Uncovering the hidden diversity of litter-decomposition mechanisms in mushroom-forming fungi.</title>
        <authorList>
            <person name="Floudas D."/>
            <person name="Bentzer J."/>
            <person name="Ahren D."/>
            <person name="Johansson T."/>
            <person name="Persson P."/>
            <person name="Tunlid A."/>
        </authorList>
    </citation>
    <scope>NUCLEOTIDE SEQUENCE [LARGE SCALE GENOMIC DNA]</scope>
    <source>
        <strain evidence="4 5">CBS 175.51</strain>
    </source>
</reference>
<dbReference type="Proteomes" id="UP000541558">
    <property type="component" value="Unassembled WGS sequence"/>
</dbReference>
<accession>A0A8H5FHV4</accession>
<proteinExistence type="predicted"/>
<dbReference type="InterPro" id="IPR025476">
    <property type="entry name" value="Helitron_helicase-like"/>
</dbReference>
<keyword evidence="5" id="KW-1185">Reference proteome</keyword>
<evidence type="ECO:0000256" key="1">
    <source>
        <dbReference type="SAM" id="MobiDB-lite"/>
    </source>
</evidence>
<feature type="domain" description="DUF6570" evidence="3">
    <location>
        <begin position="363"/>
        <end position="495"/>
    </location>
</feature>
<evidence type="ECO:0000313" key="4">
    <source>
        <dbReference type="EMBL" id="KAF5337331.1"/>
    </source>
</evidence>
<dbReference type="Pfam" id="PF14214">
    <property type="entry name" value="Helitron_like_N"/>
    <property type="match status" value="1"/>
</dbReference>
<feature type="region of interest" description="Disordered" evidence="1">
    <location>
        <begin position="1"/>
        <end position="44"/>
    </location>
</feature>
<feature type="region of interest" description="Disordered" evidence="1">
    <location>
        <begin position="1032"/>
        <end position="1057"/>
    </location>
</feature>
<name>A0A8H5FHV4_9AGAR</name>
<sequence>MLDSLPSPNLDSSTAPAPDQVPSRPAQTKRLSIQAQPSSVASPVDLSGGDCLVIPSAYPTTCELDASGPYSDYSCANMSPDRAASASSSLPFAPSIGSNAARTSHPTAGGVPRTIPYTTSLDEYTLSGQKAVDNPGGHIRFVDYHLEGTSTDALLAASSASNTTLLARIPVSKLGPFLTVVSARKVLAQHGVHVTKALKKEKLLEALSAHVCVGCSSFLTELCVVPSSAKLKVLRNERARKAKKVASDSSTPCHFVQTEDTFHPFPPAPVTKELEEAIVARACKRLRPEAFQEKGCAVCGMLTPFSNLTPLKSVKNHLNVLESAGCTRKERKSDKDKVKELSGPVIDYTCNSICNDCRSYIRKGAVPRYALAKGLWIGSVPPELRELRYIERILVAKVRHSVCWAKVSSGMRKMKANVVSFESPMPKIYSILPPPREDVEEVLAIMFTGPNKPTTETFSRTPFLVRRNHVARALRWLILNHCDYSNVELSQENLASYPENVPPVLVEYVKKGTNKSGADTSVWDVDEEDGTEEGECSFTVHGVTSSDIDTVSLDAVKARALHHLNNEGKFLNIGQGEKVSIWQNPQLYPQMFPWLFPYGLGGVGALEGLSSRMHKHRLLMYHDKRFQNEPNFPFVSFSHEQMMLTSTHGHISVDKPRFPEMANRLLSLDPLVLKTVTTRLINGERVKPQTEMEKNCWKVFHDLDCVMGKVEGSITTKKNMRAEVWSLVASCGSPSWYFTMSPADVRHPLCLYYAGDDTTYQPNISPYKDRLRAICRNPVAAARFFHYMVEVFIKDILGVGTDLGGAFGDVQAYYGTVEQQGRLTLHLHMIIWIKGSLSPQAMRQRILCDSAWQEAVVRWLESSHCGEFATGTHAEVTIRETNASQKPGHLDPTTEFPLPPPTGVCGLPRRLQPKRTNLETVPSVRLTDNPKPQEAADHVEVSPQDRHIASTVTSSRTHEFHDDKMDCSPPSDRACDVPRQGMILPKYGGPSDLRSVNPRPLAPCELTGANNGSYAFIPSCSTLEATHANQIDSSRQLDTTPSGVSSSSDIISGPSKALDDNVRGDDLDSCCCGHCTERSNWWEYFLTRFDGVLLRSNVHSCDRNINKDGTTNANQTYISCRDNKYKKCRARFPRPVHEETKVDASTGALVMKKGEPWINFVTRTASVVLGCNTDTTSLLSGTSVKAVIVYVTDYITKPGLKTHVMFDAIQTIISKNTELITGDLKAKERARQLMTRIINLISAKMELGAPMISLYLLGNPDHYTGHTFKPLFWRMYAIEAARPYQQEDVGDGEDKVVLMKKDGQYCEISFVFDYIYRPAQVSSLCVYEFIQRCSRRAIPKKSKGNSKLPKNTFAFDPRHPLAQTHSLHVRTESVETVVPNFLGLPLPRSDVGDREDYALTMLTLFQPWRSGRDLRGDTQCWADAFDASVFLPQFERIMSNFNLKYECLDARDDYRAQLANTPDFPLNNFASLLGSNYDAEEDVDISSDWAFDQRAADQHLDEPTTMSSWDKERLKATFAISAILHGLGWDRASVGSSELDYLAGRQRARFMPPVYWKNELLRMKQLALESRVAPSQETCVNVNVKTVPPSDRVFVADKKYLLRKTAPQTAEDANYLHDTTRLFELNYEQDKAFRIVANHSTDPYAERLNMYIGGMGGTGKSRVLEALKHFFSLRKETYKLIVVAPTGSVHHGF</sequence>
<evidence type="ECO:0000259" key="2">
    <source>
        <dbReference type="Pfam" id="PF14214"/>
    </source>
</evidence>
<feature type="compositionally biased region" description="Polar residues" evidence="1">
    <location>
        <begin position="25"/>
        <end position="41"/>
    </location>
</feature>
<evidence type="ECO:0000313" key="5">
    <source>
        <dbReference type="Proteomes" id="UP000541558"/>
    </source>
</evidence>
<dbReference type="Gene3D" id="3.40.50.300">
    <property type="entry name" value="P-loop containing nucleotide triphosphate hydrolases"/>
    <property type="match status" value="1"/>
</dbReference>